<feature type="transmembrane region" description="Helical" evidence="8">
    <location>
        <begin position="200"/>
        <end position="217"/>
    </location>
</feature>
<keyword evidence="7" id="KW-0479">Metal-binding</keyword>
<feature type="transmembrane region" description="Helical" evidence="8">
    <location>
        <begin position="141"/>
        <end position="163"/>
    </location>
</feature>
<feature type="transmembrane region" description="Helical" evidence="8">
    <location>
        <begin position="340"/>
        <end position="357"/>
    </location>
</feature>
<dbReference type="Pfam" id="PF00953">
    <property type="entry name" value="Glycos_transf_4"/>
    <property type="match status" value="1"/>
</dbReference>
<feature type="binding site" evidence="7">
    <location>
        <position position="233"/>
    </location>
    <ligand>
        <name>Mg(2+)</name>
        <dbReference type="ChEBI" id="CHEBI:18420"/>
    </ligand>
</feature>
<dbReference type="GO" id="GO:0071555">
    <property type="term" value="P:cell wall organization"/>
    <property type="evidence" value="ECO:0007669"/>
    <property type="project" value="TreeGrafter"/>
</dbReference>
<evidence type="ECO:0000256" key="3">
    <source>
        <dbReference type="ARBA" id="ARBA00022679"/>
    </source>
</evidence>
<feature type="transmembrane region" description="Helical" evidence="8">
    <location>
        <begin position="175"/>
        <end position="194"/>
    </location>
</feature>
<dbReference type="Proteomes" id="UP000886740">
    <property type="component" value="Unassembled WGS sequence"/>
</dbReference>
<dbReference type="CDD" id="cd06853">
    <property type="entry name" value="GT_WecA_like"/>
    <property type="match status" value="1"/>
</dbReference>
<sequence>MAIYILIFSAFCVSVLLSRIIIPRILVVAFRKRLFDVPDARKVHTGVVPRLGGISFMPTILFSVCFVTAVGLMLGEGSGGERLMANLPEFFLLQCGLTLLYLTGVKDDLVGLRYKAKFVIQILCACLIPLSGVWINNFYGLFGLGAIPAWFGVPLTIFLTVFITNAINLIDGIDGLASGLSGAALLVFGCLYMAHGIWIYAMVCFATLGVLVPFFYYNVFGQVDRGRKIFMGDTGSLTLGYLLAFMAIRYSCYDPMMIPYEDGALIVAFSTLLVPALDVIRVVFYRWRHHKGLFSPDKSHIHHKFLAMGFTPRRSMVLIVMMACAFSCVNIFGINYVNNTLLFLFDVVVWTLLNLWFDRVCDRRQATKEGDVH</sequence>
<evidence type="ECO:0000256" key="2">
    <source>
        <dbReference type="ARBA" id="ARBA00022475"/>
    </source>
</evidence>
<evidence type="ECO:0000256" key="7">
    <source>
        <dbReference type="PIRSR" id="PIRSR600715-1"/>
    </source>
</evidence>
<feature type="transmembrane region" description="Helical" evidence="8">
    <location>
        <begin position="6"/>
        <end position="30"/>
    </location>
</feature>
<reference evidence="9" key="2">
    <citation type="submission" date="2021-04" db="EMBL/GenBank/DDBJ databases">
        <authorList>
            <person name="Gilroy R."/>
        </authorList>
    </citation>
    <scope>NUCLEOTIDE SEQUENCE</scope>
    <source>
        <strain evidence="9">ChiGjej6B6-14162</strain>
    </source>
</reference>
<dbReference type="PANTHER" id="PTHR22926">
    <property type="entry name" value="PHOSPHO-N-ACETYLMURAMOYL-PENTAPEPTIDE-TRANSFERASE"/>
    <property type="match status" value="1"/>
</dbReference>
<feature type="transmembrane region" description="Helical" evidence="8">
    <location>
        <begin position="116"/>
        <end position="135"/>
    </location>
</feature>
<evidence type="ECO:0000313" key="10">
    <source>
        <dbReference type="Proteomes" id="UP000886740"/>
    </source>
</evidence>
<evidence type="ECO:0000313" key="9">
    <source>
        <dbReference type="EMBL" id="HIX75574.1"/>
    </source>
</evidence>
<dbReference type="GO" id="GO:0046872">
    <property type="term" value="F:metal ion binding"/>
    <property type="evidence" value="ECO:0007669"/>
    <property type="project" value="UniProtKB-KW"/>
</dbReference>
<dbReference type="GO" id="GO:0009103">
    <property type="term" value="P:lipopolysaccharide biosynthetic process"/>
    <property type="evidence" value="ECO:0007669"/>
    <property type="project" value="TreeGrafter"/>
</dbReference>
<feature type="transmembrane region" description="Helical" evidence="8">
    <location>
        <begin position="263"/>
        <end position="284"/>
    </location>
</feature>
<evidence type="ECO:0000256" key="6">
    <source>
        <dbReference type="ARBA" id="ARBA00023136"/>
    </source>
</evidence>
<feature type="transmembrane region" description="Helical" evidence="8">
    <location>
        <begin position="87"/>
        <end position="104"/>
    </location>
</feature>
<dbReference type="EMBL" id="DXEL01000076">
    <property type="protein sequence ID" value="HIX75574.1"/>
    <property type="molecule type" value="Genomic_DNA"/>
</dbReference>
<comment type="cofactor">
    <cofactor evidence="7">
        <name>Mg(2+)</name>
        <dbReference type="ChEBI" id="CHEBI:18420"/>
    </cofactor>
</comment>
<dbReference type="PANTHER" id="PTHR22926:SF3">
    <property type="entry name" value="UNDECAPRENYL-PHOSPHATE ALPHA-N-ACETYLGLUCOSAMINYL 1-PHOSPHATE TRANSFERASE"/>
    <property type="match status" value="1"/>
</dbReference>
<evidence type="ECO:0000256" key="8">
    <source>
        <dbReference type="SAM" id="Phobius"/>
    </source>
</evidence>
<protein>
    <submittedName>
        <fullName evidence="9">Undecaprenyl/decaprenyl-phosphate alpha-N-acetylglucosaminyl 1-phosphate transferase</fullName>
    </submittedName>
</protein>
<proteinExistence type="predicted"/>
<evidence type="ECO:0000256" key="5">
    <source>
        <dbReference type="ARBA" id="ARBA00022989"/>
    </source>
</evidence>
<feature type="transmembrane region" description="Helical" evidence="8">
    <location>
        <begin position="316"/>
        <end position="334"/>
    </location>
</feature>
<dbReference type="GO" id="GO:0016780">
    <property type="term" value="F:phosphotransferase activity, for other substituted phosphate groups"/>
    <property type="evidence" value="ECO:0007669"/>
    <property type="project" value="InterPro"/>
</dbReference>
<keyword evidence="4 8" id="KW-0812">Transmembrane</keyword>
<dbReference type="InterPro" id="IPR000715">
    <property type="entry name" value="Glycosyl_transferase_4"/>
</dbReference>
<dbReference type="GO" id="GO:0044038">
    <property type="term" value="P:cell wall macromolecule biosynthetic process"/>
    <property type="evidence" value="ECO:0007669"/>
    <property type="project" value="TreeGrafter"/>
</dbReference>
<evidence type="ECO:0000256" key="4">
    <source>
        <dbReference type="ARBA" id="ARBA00022692"/>
    </source>
</evidence>
<organism evidence="9 10">
    <name type="scientific">Candidatus Parabacteroides intestinipullorum</name>
    <dbReference type="NCBI Taxonomy" id="2838723"/>
    <lineage>
        <taxon>Bacteria</taxon>
        <taxon>Pseudomonadati</taxon>
        <taxon>Bacteroidota</taxon>
        <taxon>Bacteroidia</taxon>
        <taxon>Bacteroidales</taxon>
        <taxon>Tannerellaceae</taxon>
        <taxon>Parabacteroides</taxon>
    </lineage>
</organism>
<dbReference type="AlphaFoldDB" id="A0A9D1XA93"/>
<keyword evidence="7" id="KW-0460">Magnesium</keyword>
<dbReference type="GO" id="GO:0005886">
    <property type="term" value="C:plasma membrane"/>
    <property type="evidence" value="ECO:0007669"/>
    <property type="project" value="UniProtKB-SubCell"/>
</dbReference>
<comment type="subcellular location">
    <subcellularLocation>
        <location evidence="1">Cell membrane</location>
        <topology evidence="1">Multi-pass membrane protein</topology>
    </subcellularLocation>
</comment>
<keyword evidence="2" id="KW-1003">Cell membrane</keyword>
<feature type="binding site" evidence="7">
    <location>
        <position position="168"/>
    </location>
    <ligand>
        <name>Mg(2+)</name>
        <dbReference type="ChEBI" id="CHEBI:18420"/>
    </ligand>
</feature>
<dbReference type="InterPro" id="IPR018480">
    <property type="entry name" value="PNAcMuramoyl-5peptid_Trfase_CS"/>
</dbReference>
<feature type="transmembrane region" description="Helical" evidence="8">
    <location>
        <begin position="51"/>
        <end position="75"/>
    </location>
</feature>
<keyword evidence="3 9" id="KW-0808">Transferase</keyword>
<feature type="transmembrane region" description="Helical" evidence="8">
    <location>
        <begin position="229"/>
        <end position="251"/>
    </location>
</feature>
<evidence type="ECO:0000256" key="1">
    <source>
        <dbReference type="ARBA" id="ARBA00004651"/>
    </source>
</evidence>
<accession>A0A9D1XA93</accession>
<reference evidence="9" key="1">
    <citation type="journal article" date="2021" name="PeerJ">
        <title>Extensive microbial diversity within the chicken gut microbiome revealed by metagenomics and culture.</title>
        <authorList>
            <person name="Gilroy R."/>
            <person name="Ravi A."/>
            <person name="Getino M."/>
            <person name="Pursley I."/>
            <person name="Horton D.L."/>
            <person name="Alikhan N.F."/>
            <person name="Baker D."/>
            <person name="Gharbi K."/>
            <person name="Hall N."/>
            <person name="Watson M."/>
            <person name="Adriaenssens E.M."/>
            <person name="Foster-Nyarko E."/>
            <person name="Jarju S."/>
            <person name="Secka A."/>
            <person name="Antonio M."/>
            <person name="Oren A."/>
            <person name="Chaudhuri R.R."/>
            <person name="La Ragione R."/>
            <person name="Hildebrand F."/>
            <person name="Pallen M.J."/>
        </authorList>
    </citation>
    <scope>NUCLEOTIDE SEQUENCE</scope>
    <source>
        <strain evidence="9">ChiGjej6B6-14162</strain>
    </source>
</reference>
<name>A0A9D1XA93_9BACT</name>
<comment type="caution">
    <text evidence="9">The sequence shown here is derived from an EMBL/GenBank/DDBJ whole genome shotgun (WGS) entry which is preliminary data.</text>
</comment>
<gene>
    <name evidence="9" type="ORF">H9977_11170</name>
</gene>
<keyword evidence="5 8" id="KW-1133">Transmembrane helix</keyword>
<keyword evidence="6 8" id="KW-0472">Membrane</keyword>
<dbReference type="PROSITE" id="PS01348">
    <property type="entry name" value="MRAY_2"/>
    <property type="match status" value="1"/>
</dbReference>